<dbReference type="InterPro" id="IPR009003">
    <property type="entry name" value="Peptidase_S1_PA"/>
</dbReference>
<reference evidence="2 3" key="1">
    <citation type="journal article" date="2016" name="Mol. Biol. Evol.">
        <title>Genome-Wide Survey of Gut Fungi (Harpellales) Reveals the First Horizontally Transferred Ubiquitin Gene from a Mosquito Host.</title>
        <authorList>
            <person name="Wang Y."/>
            <person name="White M.M."/>
            <person name="Kvist S."/>
            <person name="Moncalvo J.M."/>
        </authorList>
    </citation>
    <scope>NUCLEOTIDE SEQUENCE [LARGE SCALE GENOMIC DNA]</scope>
    <source>
        <strain evidence="2 3">ALG-7-W6</strain>
    </source>
</reference>
<gene>
    <name evidence="2" type="ORF">AYI68_g5215</name>
</gene>
<comment type="caution">
    <text evidence="2">The sequence shown here is derived from an EMBL/GenBank/DDBJ whole genome shotgun (WGS) entry which is preliminary data.</text>
</comment>
<dbReference type="Pfam" id="PF00089">
    <property type="entry name" value="Trypsin"/>
    <property type="match status" value="1"/>
</dbReference>
<dbReference type="GO" id="GO:0006508">
    <property type="term" value="P:proteolysis"/>
    <property type="evidence" value="ECO:0007669"/>
    <property type="project" value="InterPro"/>
</dbReference>
<keyword evidence="3" id="KW-1185">Reference proteome</keyword>
<accession>A0A1R0GUV8</accession>
<evidence type="ECO:0000313" key="2">
    <source>
        <dbReference type="EMBL" id="OLY80686.1"/>
    </source>
</evidence>
<dbReference type="PANTHER" id="PTHR24260:SF136">
    <property type="entry name" value="GH08193P-RELATED"/>
    <property type="match status" value="1"/>
</dbReference>
<protein>
    <recommendedName>
        <fullName evidence="1">Peptidase S1 domain-containing protein</fullName>
    </recommendedName>
</protein>
<organism evidence="2 3">
    <name type="scientific">Smittium mucronatum</name>
    <dbReference type="NCBI Taxonomy" id="133383"/>
    <lineage>
        <taxon>Eukaryota</taxon>
        <taxon>Fungi</taxon>
        <taxon>Fungi incertae sedis</taxon>
        <taxon>Zoopagomycota</taxon>
        <taxon>Kickxellomycotina</taxon>
        <taxon>Harpellomycetes</taxon>
        <taxon>Harpellales</taxon>
        <taxon>Legeriomycetaceae</taxon>
        <taxon>Smittium</taxon>
    </lineage>
</organism>
<dbReference type="InterPro" id="IPR043504">
    <property type="entry name" value="Peptidase_S1_PA_chymotrypsin"/>
</dbReference>
<name>A0A1R0GUV8_9FUNG</name>
<sequence>MGSSSGRKSSIGKEKGVKSRNTFLNSVKSPLKAKKKVIINVADGAHQGITNKLVDIHFINSPKQKSESLCRGILISAQSVLTTASCVSKIDAEKLRVYFFSSLIDPYGGLHKVDKAITHKEYNPQHLDSLGYDLAILKINQDVVNEYEEELNYIFRNNPIYPLKSLYEDGLHEVEILTRSNQGYNSVIEVDLIKDSDCFECIECVKYEIHNRESEFDKGT</sequence>
<dbReference type="PANTHER" id="PTHR24260">
    <property type="match status" value="1"/>
</dbReference>
<dbReference type="AlphaFoldDB" id="A0A1R0GUV8"/>
<dbReference type="InterPro" id="IPR051333">
    <property type="entry name" value="CLIP_Serine_Protease"/>
</dbReference>
<evidence type="ECO:0000259" key="1">
    <source>
        <dbReference type="Pfam" id="PF00089"/>
    </source>
</evidence>
<evidence type="ECO:0000313" key="3">
    <source>
        <dbReference type="Proteomes" id="UP000187455"/>
    </source>
</evidence>
<proteinExistence type="predicted"/>
<dbReference type="InterPro" id="IPR001254">
    <property type="entry name" value="Trypsin_dom"/>
</dbReference>
<dbReference type="Gene3D" id="2.40.10.10">
    <property type="entry name" value="Trypsin-like serine proteases"/>
    <property type="match status" value="1"/>
</dbReference>
<dbReference type="SUPFAM" id="SSF50494">
    <property type="entry name" value="Trypsin-like serine proteases"/>
    <property type="match status" value="1"/>
</dbReference>
<dbReference type="Proteomes" id="UP000187455">
    <property type="component" value="Unassembled WGS sequence"/>
</dbReference>
<dbReference type="OrthoDB" id="10004439at2759"/>
<dbReference type="EMBL" id="LSSL01003253">
    <property type="protein sequence ID" value="OLY80686.1"/>
    <property type="molecule type" value="Genomic_DNA"/>
</dbReference>
<feature type="non-terminal residue" evidence="2">
    <location>
        <position position="220"/>
    </location>
</feature>
<feature type="domain" description="Peptidase S1" evidence="1">
    <location>
        <begin position="66"/>
        <end position="143"/>
    </location>
</feature>
<dbReference type="GO" id="GO:0004252">
    <property type="term" value="F:serine-type endopeptidase activity"/>
    <property type="evidence" value="ECO:0007669"/>
    <property type="project" value="InterPro"/>
</dbReference>